<dbReference type="Proteomes" id="UP000663879">
    <property type="component" value="Unassembled WGS sequence"/>
</dbReference>
<accession>A0A813RKJ7</accession>
<evidence type="ECO:0000256" key="1">
    <source>
        <dbReference type="SAM" id="Coils"/>
    </source>
</evidence>
<dbReference type="OrthoDB" id="10519988at2759"/>
<gene>
    <name evidence="2" type="ORF">OXX778_LOCUS5693</name>
</gene>
<dbReference type="EMBL" id="CAJNOC010000635">
    <property type="protein sequence ID" value="CAF0785511.1"/>
    <property type="molecule type" value="Genomic_DNA"/>
</dbReference>
<name>A0A813RKJ7_9BILA</name>
<sequence length="437" mass="52362">MSDLEKIGFIKIDNLNSNNNPRQTRLDSIGYKLAIIQSKRDYEKYSNILKQKNDIKQYYVPKKDYKDLMSKHEQLLLNLSQIKQNFELTKLNLENLNQKVINLNQERNRLNGNLALISRSRSPRFNWNYYAENFEDLNTNELNLKEKLQSEFVSSKNKVNLIFEKYFAHSIRNGEVNLKDLKLTNFSNQSVFKFVKNENSEKIKRIFFSNRDFFLIAENIITSKLIEDFKSKNISKMSEYIYRYAKKRQNNVSLRHLDSFNWSLSLIFKGQDQKMTKYLSFLGQIINDLIDMEYFIKFYKFLIEIYLELSKFCSKDLPENFRLAYDFLISFKAKNFEVDPPQNLQILMLDLVEENDEYFVTFEEMEDILKNLFTDLVTSEYIHNLKLLMINDVDKFRKNSNRSEKAFDFRILFVQNHYGSLSLFLDQILDFIIKQKN</sequence>
<keyword evidence="3" id="KW-1185">Reference proteome</keyword>
<protein>
    <recommendedName>
        <fullName evidence="4">Translin-associated factor X-interacting protein 1 N-terminal domain-containing protein</fullName>
    </recommendedName>
</protein>
<organism evidence="2 3">
    <name type="scientific">Brachionus calyciflorus</name>
    <dbReference type="NCBI Taxonomy" id="104777"/>
    <lineage>
        <taxon>Eukaryota</taxon>
        <taxon>Metazoa</taxon>
        <taxon>Spiralia</taxon>
        <taxon>Gnathifera</taxon>
        <taxon>Rotifera</taxon>
        <taxon>Eurotatoria</taxon>
        <taxon>Monogononta</taxon>
        <taxon>Pseudotrocha</taxon>
        <taxon>Ploima</taxon>
        <taxon>Brachionidae</taxon>
        <taxon>Brachionus</taxon>
    </lineage>
</organism>
<reference evidence="2" key="1">
    <citation type="submission" date="2021-02" db="EMBL/GenBank/DDBJ databases">
        <authorList>
            <person name="Nowell W R."/>
        </authorList>
    </citation>
    <scope>NUCLEOTIDE SEQUENCE</scope>
    <source>
        <strain evidence="2">Ploen Becks lab</strain>
    </source>
</reference>
<keyword evidence="1" id="KW-0175">Coiled coil</keyword>
<dbReference type="AlphaFoldDB" id="A0A813RKJ7"/>
<comment type="caution">
    <text evidence="2">The sequence shown here is derived from an EMBL/GenBank/DDBJ whole genome shotgun (WGS) entry which is preliminary data.</text>
</comment>
<evidence type="ECO:0008006" key="4">
    <source>
        <dbReference type="Google" id="ProtNLM"/>
    </source>
</evidence>
<evidence type="ECO:0000313" key="3">
    <source>
        <dbReference type="Proteomes" id="UP000663879"/>
    </source>
</evidence>
<evidence type="ECO:0000313" key="2">
    <source>
        <dbReference type="EMBL" id="CAF0785511.1"/>
    </source>
</evidence>
<proteinExistence type="predicted"/>
<feature type="coiled-coil region" evidence="1">
    <location>
        <begin position="65"/>
        <end position="151"/>
    </location>
</feature>